<evidence type="ECO:0000313" key="4">
    <source>
        <dbReference type="Proteomes" id="UP000823633"/>
    </source>
</evidence>
<feature type="signal peptide" evidence="1">
    <location>
        <begin position="1"/>
        <end position="20"/>
    </location>
</feature>
<dbReference type="SUPFAM" id="SSF49785">
    <property type="entry name" value="Galactose-binding domain-like"/>
    <property type="match status" value="1"/>
</dbReference>
<protein>
    <submittedName>
        <fullName evidence="3">NPCBM/NEW2 domain-containing protein</fullName>
    </submittedName>
</protein>
<dbReference type="AlphaFoldDB" id="A0A9D9H9G5"/>
<evidence type="ECO:0000313" key="3">
    <source>
        <dbReference type="EMBL" id="MBO8443266.1"/>
    </source>
</evidence>
<dbReference type="EMBL" id="JADIMU010000037">
    <property type="protein sequence ID" value="MBO8443266.1"/>
    <property type="molecule type" value="Genomic_DNA"/>
</dbReference>
<reference evidence="3" key="2">
    <citation type="journal article" date="2021" name="PeerJ">
        <title>Extensive microbial diversity within the chicken gut microbiome revealed by metagenomics and culture.</title>
        <authorList>
            <person name="Gilroy R."/>
            <person name="Ravi A."/>
            <person name="Getino M."/>
            <person name="Pursley I."/>
            <person name="Horton D.L."/>
            <person name="Alikhan N.F."/>
            <person name="Baker D."/>
            <person name="Gharbi K."/>
            <person name="Hall N."/>
            <person name="Watson M."/>
            <person name="Adriaenssens E.M."/>
            <person name="Foster-Nyarko E."/>
            <person name="Jarju S."/>
            <person name="Secka A."/>
            <person name="Antonio M."/>
            <person name="Oren A."/>
            <person name="Chaudhuri R.R."/>
            <person name="La Ragione R."/>
            <person name="Hildebrand F."/>
            <person name="Pallen M.J."/>
        </authorList>
    </citation>
    <scope>NUCLEOTIDE SEQUENCE</scope>
    <source>
        <strain evidence="3">11167</strain>
    </source>
</reference>
<sequence>MKRILMILIVAVFACCSLFADFITPYRTEGDYRTLSDNETRRMVGDEYDNGYCADDYYYNGVFLYNLRNKYKVLSCIIGPNDNTRIGNQVWFRFTVDNEKVAEYTLKGGDFPIEIEVDLNYGRQLKLEFGGNEAMITEMDFK</sequence>
<reference evidence="3" key="1">
    <citation type="submission" date="2020-10" db="EMBL/GenBank/DDBJ databases">
        <authorList>
            <person name="Gilroy R."/>
        </authorList>
    </citation>
    <scope>NUCLEOTIDE SEQUENCE</scope>
    <source>
        <strain evidence="3">11167</strain>
    </source>
</reference>
<dbReference type="InterPro" id="IPR013222">
    <property type="entry name" value="Glyco_hyd_98_carb-bd"/>
</dbReference>
<dbReference type="PROSITE" id="PS51257">
    <property type="entry name" value="PROKAR_LIPOPROTEIN"/>
    <property type="match status" value="1"/>
</dbReference>
<feature type="domain" description="Glycosyl hydrolase family 98 putative carbohydrate-binding module" evidence="2">
    <location>
        <begin position="62"/>
        <end position="129"/>
    </location>
</feature>
<feature type="chain" id="PRO_5039074653" evidence="1">
    <location>
        <begin position="21"/>
        <end position="142"/>
    </location>
</feature>
<gene>
    <name evidence="3" type="ORF">IAC42_05850</name>
</gene>
<organism evidence="3 4">
    <name type="scientific">Candidatus Aphodenecus pullistercoris</name>
    <dbReference type="NCBI Taxonomy" id="2840669"/>
    <lineage>
        <taxon>Bacteria</taxon>
        <taxon>Pseudomonadati</taxon>
        <taxon>Spirochaetota</taxon>
        <taxon>Spirochaetia</taxon>
        <taxon>Spirochaetales</taxon>
        <taxon>Candidatus Aphodenecus</taxon>
    </lineage>
</organism>
<dbReference type="InterPro" id="IPR008979">
    <property type="entry name" value="Galactose-bd-like_sf"/>
</dbReference>
<proteinExistence type="predicted"/>
<dbReference type="Gene3D" id="2.60.120.1060">
    <property type="entry name" value="NPCBM/NEW2 domain"/>
    <property type="match status" value="1"/>
</dbReference>
<evidence type="ECO:0000259" key="2">
    <source>
        <dbReference type="Pfam" id="PF08305"/>
    </source>
</evidence>
<dbReference type="InterPro" id="IPR038637">
    <property type="entry name" value="NPCBM_sf"/>
</dbReference>
<keyword evidence="1" id="KW-0732">Signal</keyword>
<dbReference type="Proteomes" id="UP000823633">
    <property type="component" value="Unassembled WGS sequence"/>
</dbReference>
<evidence type="ECO:0000256" key="1">
    <source>
        <dbReference type="SAM" id="SignalP"/>
    </source>
</evidence>
<accession>A0A9D9H9G5</accession>
<dbReference type="Pfam" id="PF08305">
    <property type="entry name" value="NPCBM"/>
    <property type="match status" value="1"/>
</dbReference>
<name>A0A9D9H9G5_9SPIR</name>
<comment type="caution">
    <text evidence="3">The sequence shown here is derived from an EMBL/GenBank/DDBJ whole genome shotgun (WGS) entry which is preliminary data.</text>
</comment>